<feature type="domain" description="HTH deoR-type" evidence="4">
    <location>
        <begin position="2"/>
        <end position="57"/>
    </location>
</feature>
<protein>
    <submittedName>
        <fullName evidence="5">DeoR/GlpR family DNA-binding transcription regulator</fullName>
    </submittedName>
</protein>
<evidence type="ECO:0000256" key="3">
    <source>
        <dbReference type="ARBA" id="ARBA00023163"/>
    </source>
</evidence>
<keyword evidence="2 5" id="KW-0238">DNA-binding</keyword>
<dbReference type="InterPro" id="IPR014036">
    <property type="entry name" value="DeoR-like_C"/>
</dbReference>
<dbReference type="SUPFAM" id="SSF100950">
    <property type="entry name" value="NagB/RpiA/CoA transferase-like"/>
    <property type="match status" value="1"/>
</dbReference>
<evidence type="ECO:0000256" key="1">
    <source>
        <dbReference type="ARBA" id="ARBA00023015"/>
    </source>
</evidence>
<dbReference type="Gene3D" id="3.40.50.1360">
    <property type="match status" value="1"/>
</dbReference>
<dbReference type="InterPro" id="IPR018356">
    <property type="entry name" value="Tscrpt_reg_HTH_DeoR_CS"/>
</dbReference>
<dbReference type="PANTHER" id="PTHR30363">
    <property type="entry name" value="HTH-TYPE TRANSCRIPTIONAL REGULATOR SRLR-RELATED"/>
    <property type="match status" value="1"/>
</dbReference>
<keyword evidence="6" id="KW-1185">Reference proteome</keyword>
<dbReference type="SMART" id="SM01134">
    <property type="entry name" value="DeoRC"/>
    <property type="match status" value="1"/>
</dbReference>
<sequence>MTSTRHARILSVLSADGEATVEALADTLRVSPSTIRRDLNALDAAGLMRRVRGGASIERDPVSITQTAVQQRAEKQRIASAAAAEVRDGDVVLIDIGATCALVARELRGRKITVVTASLAVVDELREDDDLELIVLGGAVRKNYQSMVGAFALQALTQIRASVCFLGTSGVQADGSIHDSTPTEVPIKQALLDASERRIVLADGAKFPGVSVARVAGPERIGMLVTDDGADPATLAELRRAGVDITIA</sequence>
<dbReference type="InterPro" id="IPR036388">
    <property type="entry name" value="WH-like_DNA-bd_sf"/>
</dbReference>
<dbReference type="EMBL" id="BAABKO010000001">
    <property type="protein sequence ID" value="GAA4766684.1"/>
    <property type="molecule type" value="Genomic_DNA"/>
</dbReference>
<dbReference type="InterPro" id="IPR036390">
    <property type="entry name" value="WH_DNA-bd_sf"/>
</dbReference>
<dbReference type="GO" id="GO:0003677">
    <property type="term" value="F:DNA binding"/>
    <property type="evidence" value="ECO:0007669"/>
    <property type="project" value="UniProtKB-KW"/>
</dbReference>
<keyword evidence="3" id="KW-0804">Transcription</keyword>
<dbReference type="Proteomes" id="UP001501645">
    <property type="component" value="Unassembled WGS sequence"/>
</dbReference>
<reference evidence="6" key="1">
    <citation type="journal article" date="2019" name="Int. J. Syst. Evol. Microbiol.">
        <title>The Global Catalogue of Microorganisms (GCM) 10K type strain sequencing project: providing services to taxonomists for standard genome sequencing and annotation.</title>
        <authorList>
            <consortium name="The Broad Institute Genomics Platform"/>
            <consortium name="The Broad Institute Genome Sequencing Center for Infectious Disease"/>
            <person name="Wu L."/>
            <person name="Ma J."/>
        </authorList>
    </citation>
    <scope>NUCLEOTIDE SEQUENCE [LARGE SCALE GENOMIC DNA]</scope>
    <source>
        <strain evidence="6">JCM 18537</strain>
    </source>
</reference>
<dbReference type="InterPro" id="IPR050313">
    <property type="entry name" value="Carb_Metab_HTH_regulators"/>
</dbReference>
<proteinExistence type="predicted"/>
<name>A0ABP8ZVP2_9MICO</name>
<evidence type="ECO:0000313" key="5">
    <source>
        <dbReference type="EMBL" id="GAA4766684.1"/>
    </source>
</evidence>
<comment type="caution">
    <text evidence="5">The sequence shown here is derived from an EMBL/GenBank/DDBJ whole genome shotgun (WGS) entry which is preliminary data.</text>
</comment>
<dbReference type="InterPro" id="IPR037171">
    <property type="entry name" value="NagB/RpiA_transferase-like"/>
</dbReference>
<dbReference type="PROSITE" id="PS00894">
    <property type="entry name" value="HTH_DEOR_1"/>
    <property type="match status" value="1"/>
</dbReference>
<evidence type="ECO:0000259" key="4">
    <source>
        <dbReference type="PROSITE" id="PS51000"/>
    </source>
</evidence>
<organism evidence="5 6">
    <name type="scientific">Microbacterium gilvum</name>
    <dbReference type="NCBI Taxonomy" id="1336204"/>
    <lineage>
        <taxon>Bacteria</taxon>
        <taxon>Bacillati</taxon>
        <taxon>Actinomycetota</taxon>
        <taxon>Actinomycetes</taxon>
        <taxon>Micrococcales</taxon>
        <taxon>Microbacteriaceae</taxon>
        <taxon>Microbacterium</taxon>
    </lineage>
</organism>
<accession>A0ABP8ZVP2</accession>
<dbReference type="Gene3D" id="1.10.10.10">
    <property type="entry name" value="Winged helix-like DNA-binding domain superfamily/Winged helix DNA-binding domain"/>
    <property type="match status" value="1"/>
</dbReference>
<dbReference type="Pfam" id="PF08220">
    <property type="entry name" value="HTH_DeoR"/>
    <property type="match status" value="1"/>
</dbReference>
<evidence type="ECO:0000256" key="2">
    <source>
        <dbReference type="ARBA" id="ARBA00023125"/>
    </source>
</evidence>
<dbReference type="InterPro" id="IPR001034">
    <property type="entry name" value="DeoR_HTH"/>
</dbReference>
<dbReference type="PRINTS" id="PR00037">
    <property type="entry name" value="HTHLACR"/>
</dbReference>
<evidence type="ECO:0000313" key="6">
    <source>
        <dbReference type="Proteomes" id="UP001501645"/>
    </source>
</evidence>
<dbReference type="SUPFAM" id="SSF46785">
    <property type="entry name" value="Winged helix' DNA-binding domain"/>
    <property type="match status" value="1"/>
</dbReference>
<gene>
    <name evidence="5" type="ORF">GCM10023351_07490</name>
</gene>
<dbReference type="PANTHER" id="PTHR30363:SF44">
    <property type="entry name" value="AGA OPERON TRANSCRIPTIONAL REPRESSOR-RELATED"/>
    <property type="match status" value="1"/>
</dbReference>
<dbReference type="Pfam" id="PF00455">
    <property type="entry name" value="DeoRC"/>
    <property type="match status" value="1"/>
</dbReference>
<dbReference type="SMART" id="SM00420">
    <property type="entry name" value="HTH_DEOR"/>
    <property type="match status" value="1"/>
</dbReference>
<keyword evidence="1" id="KW-0805">Transcription regulation</keyword>
<dbReference type="PROSITE" id="PS51000">
    <property type="entry name" value="HTH_DEOR_2"/>
    <property type="match status" value="1"/>
</dbReference>